<accession>A0A9N9JYS1</accession>
<proteinExistence type="predicted"/>
<reference evidence="1" key="1">
    <citation type="submission" date="2021-06" db="EMBL/GenBank/DDBJ databases">
        <authorList>
            <person name="Kallberg Y."/>
            <person name="Tangrot J."/>
            <person name="Rosling A."/>
        </authorList>
    </citation>
    <scope>NUCLEOTIDE SEQUENCE</scope>
    <source>
        <strain evidence="1">FL966</strain>
    </source>
</reference>
<protein>
    <submittedName>
        <fullName evidence="1">17612_t:CDS:1</fullName>
    </submittedName>
</protein>
<sequence length="350" mass="40296">DDNEISDYKSDNARNETFLEALQSLRPEVFEKLIETDNNQSLQNKQELSFDENTEFLSNEYEELLSNKNDEFLSNENNEFSSDTDTELLSKENNKLLSDVNTELSSKEDNEHSFYMNDDKFSLEALDSLLKENLSDIRLRTVSQFFYLVKDHKYTKMSASELLAHSVNRSLWHAQVILCKFVEDEAIPALGIEEKKTISIKTAQIWLHSLAIYEGDDINQVISLRLLLNVPEIVPVTHDELIFYTNNGTIGRLCLSQEEKEANNLLSNNKYLPYTNAAGHLCIFYSKYHCELNYIESFWGAAKQYACLHCDYSFKGLKKTVPYALKSHDLSGKAAVFAVKKYRSHCQVPE</sequence>
<dbReference type="EMBL" id="CAJVQA010032119">
    <property type="protein sequence ID" value="CAG8802741.1"/>
    <property type="molecule type" value="Genomic_DNA"/>
</dbReference>
<evidence type="ECO:0000313" key="2">
    <source>
        <dbReference type="Proteomes" id="UP000789759"/>
    </source>
</evidence>
<feature type="non-terminal residue" evidence="1">
    <location>
        <position position="350"/>
    </location>
</feature>
<organism evidence="1 2">
    <name type="scientific">Cetraspora pellucida</name>
    <dbReference type="NCBI Taxonomy" id="1433469"/>
    <lineage>
        <taxon>Eukaryota</taxon>
        <taxon>Fungi</taxon>
        <taxon>Fungi incertae sedis</taxon>
        <taxon>Mucoromycota</taxon>
        <taxon>Glomeromycotina</taxon>
        <taxon>Glomeromycetes</taxon>
        <taxon>Diversisporales</taxon>
        <taxon>Gigasporaceae</taxon>
        <taxon>Cetraspora</taxon>
    </lineage>
</organism>
<name>A0A9N9JYS1_9GLOM</name>
<keyword evidence="2" id="KW-1185">Reference proteome</keyword>
<comment type="caution">
    <text evidence="1">The sequence shown here is derived from an EMBL/GenBank/DDBJ whole genome shotgun (WGS) entry which is preliminary data.</text>
</comment>
<dbReference type="AlphaFoldDB" id="A0A9N9JYS1"/>
<dbReference type="OrthoDB" id="6511194at2759"/>
<evidence type="ECO:0000313" key="1">
    <source>
        <dbReference type="EMBL" id="CAG8802741.1"/>
    </source>
</evidence>
<feature type="non-terminal residue" evidence="1">
    <location>
        <position position="1"/>
    </location>
</feature>
<dbReference type="Proteomes" id="UP000789759">
    <property type="component" value="Unassembled WGS sequence"/>
</dbReference>
<gene>
    <name evidence="1" type="ORF">CPELLU_LOCUS17838</name>
</gene>